<evidence type="ECO:0000313" key="2">
    <source>
        <dbReference type="Proteomes" id="UP001524435"/>
    </source>
</evidence>
<dbReference type="InterPro" id="IPR011033">
    <property type="entry name" value="PRC_barrel-like_sf"/>
</dbReference>
<dbReference type="EMBL" id="JANGCH010000002">
    <property type="protein sequence ID" value="MCQ5120974.1"/>
    <property type="molecule type" value="Genomic_DNA"/>
</dbReference>
<protein>
    <submittedName>
        <fullName evidence="1">PRC-barrel domain-containing protein</fullName>
    </submittedName>
</protein>
<dbReference type="Proteomes" id="UP001524435">
    <property type="component" value="Unassembled WGS sequence"/>
</dbReference>
<evidence type="ECO:0000313" key="1">
    <source>
        <dbReference type="EMBL" id="MCQ5120974.1"/>
    </source>
</evidence>
<proteinExistence type="predicted"/>
<comment type="caution">
    <text evidence="1">The sequence shown here is derived from an EMBL/GenBank/DDBJ whole genome shotgun (WGS) entry which is preliminary data.</text>
</comment>
<gene>
    <name evidence="1" type="ORF">NE663_01705</name>
</gene>
<reference evidence="1 2" key="1">
    <citation type="submission" date="2022-06" db="EMBL/GenBank/DDBJ databases">
        <title>Isolation of gut microbiota from human fecal samples.</title>
        <authorList>
            <person name="Pamer E.G."/>
            <person name="Barat B."/>
            <person name="Waligurski E."/>
            <person name="Medina S."/>
            <person name="Paddock L."/>
            <person name="Mostad J."/>
        </authorList>
    </citation>
    <scope>NUCLEOTIDE SEQUENCE [LARGE SCALE GENOMIC DNA]</scope>
    <source>
        <strain evidence="1 2">DFI.6.1</strain>
    </source>
</reference>
<keyword evidence="2" id="KW-1185">Reference proteome</keyword>
<name>A0ABT1SIF1_9FIRM</name>
<accession>A0ABT1SIF1</accession>
<dbReference type="RefSeq" id="WP_102266811.1">
    <property type="nucleotide sequence ID" value="NZ_CALVCM010000001.1"/>
</dbReference>
<organism evidence="1 2">
    <name type="scientific">Massilicoli timonensis</name>
    <dbReference type="NCBI Taxonomy" id="2015901"/>
    <lineage>
        <taxon>Bacteria</taxon>
        <taxon>Bacillati</taxon>
        <taxon>Bacillota</taxon>
        <taxon>Erysipelotrichia</taxon>
        <taxon>Erysipelotrichales</taxon>
        <taxon>Erysipelotrichaceae</taxon>
        <taxon>Massilicoli</taxon>
    </lineage>
</organism>
<dbReference type="Gene3D" id="2.30.30.240">
    <property type="entry name" value="PRC-barrel domain"/>
    <property type="match status" value="1"/>
</dbReference>
<dbReference type="SUPFAM" id="SSF50346">
    <property type="entry name" value="PRC-barrel domain"/>
    <property type="match status" value="1"/>
</dbReference>
<sequence>MRYTELREKEVVSVCDGRFLGYISDLEIEECDLKITVLFVRQPPKGIHKYFPWLFQEPEIAIAVKRIEQIGKDVILVVEANS</sequence>